<evidence type="ECO:0000313" key="1">
    <source>
        <dbReference type="EMBL" id="CAE0421889.1"/>
    </source>
</evidence>
<protein>
    <submittedName>
        <fullName evidence="1">Uncharacterized protein</fullName>
    </submittedName>
</protein>
<reference evidence="1" key="1">
    <citation type="submission" date="2021-01" db="EMBL/GenBank/DDBJ databases">
        <authorList>
            <person name="Corre E."/>
            <person name="Pelletier E."/>
            <person name="Niang G."/>
            <person name="Scheremetjew M."/>
            <person name="Finn R."/>
            <person name="Kale V."/>
            <person name="Holt S."/>
            <person name="Cochrane G."/>
            <person name="Meng A."/>
            <person name="Brown T."/>
            <person name="Cohen L."/>
        </authorList>
    </citation>
    <scope>NUCLEOTIDE SEQUENCE</scope>
    <source>
        <strain evidence="1">CCMP127</strain>
    </source>
</reference>
<name>A0A7S3LFC4_9STRA</name>
<dbReference type="AlphaFoldDB" id="A0A7S3LFC4"/>
<dbReference type="EMBL" id="HBIM01024934">
    <property type="protein sequence ID" value="CAE0421889.1"/>
    <property type="molecule type" value="Transcribed_RNA"/>
</dbReference>
<organism evidence="1">
    <name type="scientific">Amphora coffeiformis</name>
    <dbReference type="NCBI Taxonomy" id="265554"/>
    <lineage>
        <taxon>Eukaryota</taxon>
        <taxon>Sar</taxon>
        <taxon>Stramenopiles</taxon>
        <taxon>Ochrophyta</taxon>
        <taxon>Bacillariophyta</taxon>
        <taxon>Bacillariophyceae</taxon>
        <taxon>Bacillariophycidae</taxon>
        <taxon>Thalassiophysales</taxon>
        <taxon>Catenulaceae</taxon>
        <taxon>Amphora</taxon>
    </lineage>
</organism>
<accession>A0A7S3LFC4</accession>
<gene>
    <name evidence="1" type="ORF">ACOF00016_LOCUS18506</name>
</gene>
<proteinExistence type="predicted"/>
<sequence length="196" mass="21707">MPSNNTPTTDVTGAAVPKERRGMANTLQFLIASMLFLQSVVKLVSRFASESTSIPVVLVQSRAHDVNSVLTGSLFCWILVKFFMRYRTFWVWLEGCNVLINLSRKRMSLLWNAIMASLSARRNNIDDTDESSRTVTTTSNQYSEAIGAKNVGSVSALCPSRNQDVGVPPHVEEAVAVQRMERAEPVSPSLRDSKKV</sequence>